<dbReference type="SUPFAM" id="SSF51735">
    <property type="entry name" value="NAD(P)-binding Rossmann-fold domains"/>
    <property type="match status" value="1"/>
</dbReference>
<dbReference type="EMBL" id="BNJQ01000027">
    <property type="protein sequence ID" value="GHP09968.1"/>
    <property type="molecule type" value="Genomic_DNA"/>
</dbReference>
<organism evidence="3 4">
    <name type="scientific">Pycnococcus provasolii</name>
    <dbReference type="NCBI Taxonomy" id="41880"/>
    <lineage>
        <taxon>Eukaryota</taxon>
        <taxon>Viridiplantae</taxon>
        <taxon>Chlorophyta</taxon>
        <taxon>Pseudoscourfieldiophyceae</taxon>
        <taxon>Pseudoscourfieldiales</taxon>
        <taxon>Pycnococcaceae</taxon>
        <taxon>Pycnococcus</taxon>
    </lineage>
</organism>
<comment type="caution">
    <text evidence="3">The sequence shown here is derived from an EMBL/GenBank/DDBJ whole genome shotgun (WGS) entry which is preliminary data.</text>
</comment>
<protein>
    <recommendedName>
        <fullName evidence="2">NAD-dependent epimerase/dehydratase domain-containing protein</fullName>
    </recommendedName>
</protein>
<proteinExistence type="predicted"/>
<accession>A0A830HSL7</accession>
<feature type="domain" description="NAD-dependent epimerase/dehydratase" evidence="2">
    <location>
        <begin position="66"/>
        <end position="253"/>
    </location>
</feature>
<feature type="region of interest" description="Disordered" evidence="1">
    <location>
        <begin position="14"/>
        <end position="37"/>
    </location>
</feature>
<dbReference type="InterPro" id="IPR051207">
    <property type="entry name" value="ComplexI_NDUFA9_subunit"/>
</dbReference>
<dbReference type="InterPro" id="IPR036291">
    <property type="entry name" value="NAD(P)-bd_dom_sf"/>
</dbReference>
<evidence type="ECO:0000313" key="4">
    <source>
        <dbReference type="Proteomes" id="UP000660262"/>
    </source>
</evidence>
<gene>
    <name evidence="3" type="ORF">PPROV_000870100</name>
</gene>
<evidence type="ECO:0000259" key="2">
    <source>
        <dbReference type="Pfam" id="PF01370"/>
    </source>
</evidence>
<evidence type="ECO:0000256" key="1">
    <source>
        <dbReference type="SAM" id="MobiDB-lite"/>
    </source>
</evidence>
<name>A0A830HSL7_9CHLO</name>
<dbReference type="GO" id="GO:0044877">
    <property type="term" value="F:protein-containing complex binding"/>
    <property type="evidence" value="ECO:0007669"/>
    <property type="project" value="TreeGrafter"/>
</dbReference>
<dbReference type="InterPro" id="IPR001509">
    <property type="entry name" value="Epimerase_deHydtase"/>
</dbReference>
<sequence>MSGMIVSMFSSSSRLCSSCSSSPSSSRTRRHRAHERTLTSRRVTVVVSSSSFVKTNNDSPTSTKRVLVLGGTGYVGAAVVNALTQKSSKIISRVTSVSRRGGTSTNDVTCIPADATDPSTTRRILSEAREDGEPFDAVIHCVGMLLASDLNALASGSGSKPDEGATYDAVTRQSAVAAMDAAAELCTPSEKDGKVPFAFVSAAEAGWQENSNPLVPEWLEDYLRAKRAVERALASNDQIRSVVVRPSLVYSPDRLASLPAVGAFTVANKIGIPGIDKPVLVDDVAAALVDSVLYGEGEPDSVLRYEAIEQRASRWRERM</sequence>
<dbReference type="GO" id="GO:0005739">
    <property type="term" value="C:mitochondrion"/>
    <property type="evidence" value="ECO:0007669"/>
    <property type="project" value="TreeGrafter"/>
</dbReference>
<dbReference type="Gene3D" id="3.40.50.720">
    <property type="entry name" value="NAD(P)-binding Rossmann-like Domain"/>
    <property type="match status" value="1"/>
</dbReference>
<dbReference type="AlphaFoldDB" id="A0A830HSL7"/>
<keyword evidence="4" id="KW-1185">Reference proteome</keyword>
<evidence type="ECO:0000313" key="3">
    <source>
        <dbReference type="EMBL" id="GHP09968.1"/>
    </source>
</evidence>
<dbReference type="Pfam" id="PF01370">
    <property type="entry name" value="Epimerase"/>
    <property type="match status" value="1"/>
</dbReference>
<dbReference type="PANTHER" id="PTHR12126">
    <property type="entry name" value="NADH-UBIQUINONE OXIDOREDUCTASE 39 KDA SUBUNIT-RELATED"/>
    <property type="match status" value="1"/>
</dbReference>
<dbReference type="OrthoDB" id="276721at2759"/>
<reference evidence="3" key="1">
    <citation type="submission" date="2020-10" db="EMBL/GenBank/DDBJ databases">
        <title>Unveiling of a novel bifunctional photoreceptor, Dualchrome1, isolated from a cosmopolitan green alga.</title>
        <authorList>
            <person name="Suzuki S."/>
            <person name="Kawachi M."/>
        </authorList>
    </citation>
    <scope>NUCLEOTIDE SEQUENCE</scope>
    <source>
        <strain evidence="3">NIES 2893</strain>
    </source>
</reference>
<dbReference type="Proteomes" id="UP000660262">
    <property type="component" value="Unassembled WGS sequence"/>
</dbReference>
<feature type="compositionally biased region" description="Low complexity" evidence="1">
    <location>
        <begin position="14"/>
        <end position="26"/>
    </location>
</feature>
<dbReference type="PANTHER" id="PTHR12126:SF16">
    <property type="entry name" value="MIOREX COMPLEX COMPONENT 2"/>
    <property type="match status" value="1"/>
</dbReference>